<feature type="domain" description="Peptidase S1" evidence="3">
    <location>
        <begin position="51"/>
        <end position="370"/>
    </location>
</feature>
<dbReference type="SMART" id="SM00020">
    <property type="entry name" value="Tryp_SPc"/>
    <property type="match status" value="1"/>
</dbReference>
<dbReference type="RefSeq" id="WP_261758315.1">
    <property type="nucleotide sequence ID" value="NZ_CP104562.2"/>
</dbReference>
<feature type="chain" id="PRO_5047273010" evidence="2">
    <location>
        <begin position="22"/>
        <end position="373"/>
    </location>
</feature>
<dbReference type="InterPro" id="IPR013424">
    <property type="entry name" value="Ice-binding_C"/>
</dbReference>
<evidence type="ECO:0000256" key="1">
    <source>
        <dbReference type="ARBA" id="ARBA00023157"/>
    </source>
</evidence>
<evidence type="ECO:0000259" key="3">
    <source>
        <dbReference type="PROSITE" id="PS50240"/>
    </source>
</evidence>
<evidence type="ECO:0000256" key="2">
    <source>
        <dbReference type="SAM" id="SignalP"/>
    </source>
</evidence>
<evidence type="ECO:0000313" key="5">
    <source>
        <dbReference type="Proteomes" id="UP001064933"/>
    </source>
</evidence>
<dbReference type="PROSITE" id="PS50240">
    <property type="entry name" value="TRYPSIN_DOM"/>
    <property type="match status" value="1"/>
</dbReference>
<evidence type="ECO:0000313" key="4">
    <source>
        <dbReference type="EMBL" id="UXH78505.1"/>
    </source>
</evidence>
<keyword evidence="5" id="KW-1185">Reference proteome</keyword>
<dbReference type="Gene3D" id="2.40.10.10">
    <property type="entry name" value="Trypsin-like serine proteases"/>
    <property type="match status" value="1"/>
</dbReference>
<dbReference type="Proteomes" id="UP001064933">
    <property type="component" value="Chromosome"/>
</dbReference>
<dbReference type="PANTHER" id="PTHR24276:SF98">
    <property type="entry name" value="FI18310P1-RELATED"/>
    <property type="match status" value="1"/>
</dbReference>
<proteinExistence type="predicted"/>
<dbReference type="InterPro" id="IPR018114">
    <property type="entry name" value="TRYPSIN_HIS"/>
</dbReference>
<protein>
    <submittedName>
        <fullName evidence="4">Trypsin-like serine protease</fullName>
        <ecNumber evidence="4">3.4.21.-</ecNumber>
    </submittedName>
</protein>
<gene>
    <name evidence="4" type="ORF">N4261_00770</name>
</gene>
<dbReference type="EC" id="3.4.21.-" evidence="4"/>
<dbReference type="InterPro" id="IPR001254">
    <property type="entry name" value="Trypsin_dom"/>
</dbReference>
<organism evidence="4 5">
    <name type="scientific">Roseateles amylovorans</name>
    <dbReference type="NCBI Taxonomy" id="2978473"/>
    <lineage>
        <taxon>Bacteria</taxon>
        <taxon>Pseudomonadati</taxon>
        <taxon>Pseudomonadota</taxon>
        <taxon>Betaproteobacteria</taxon>
        <taxon>Burkholderiales</taxon>
        <taxon>Sphaerotilaceae</taxon>
        <taxon>Roseateles</taxon>
    </lineage>
</organism>
<dbReference type="EMBL" id="CP104562">
    <property type="protein sequence ID" value="UXH78505.1"/>
    <property type="molecule type" value="Genomic_DNA"/>
</dbReference>
<dbReference type="PROSITE" id="PS00134">
    <property type="entry name" value="TRYPSIN_HIS"/>
    <property type="match status" value="1"/>
</dbReference>
<keyword evidence="2" id="KW-0732">Signal</keyword>
<keyword evidence="4" id="KW-0378">Hydrolase</keyword>
<dbReference type="PANTHER" id="PTHR24276">
    <property type="entry name" value="POLYSERASE-RELATED"/>
    <property type="match status" value="1"/>
</dbReference>
<dbReference type="GO" id="GO:0016787">
    <property type="term" value="F:hydrolase activity"/>
    <property type="evidence" value="ECO:0007669"/>
    <property type="project" value="UniProtKB-KW"/>
</dbReference>
<dbReference type="SUPFAM" id="SSF50494">
    <property type="entry name" value="Trypsin-like serine proteases"/>
    <property type="match status" value="1"/>
</dbReference>
<keyword evidence="1" id="KW-1015">Disulfide bond</keyword>
<reference evidence="4" key="1">
    <citation type="submission" date="2022-10" db="EMBL/GenBank/DDBJ databases">
        <title>Characterization and whole genome sequencing of a new Roseateles species, isolated from fresh water.</title>
        <authorList>
            <person name="Guliayeva D.Y."/>
            <person name="Akhremchuk A.E."/>
            <person name="Sikolenko M.A."/>
            <person name="Valentovich L.N."/>
            <person name="Sidarenka A.V."/>
        </authorList>
    </citation>
    <scope>NUCLEOTIDE SEQUENCE</scope>
    <source>
        <strain evidence="4">BIM B-1768</strain>
    </source>
</reference>
<dbReference type="InterPro" id="IPR050430">
    <property type="entry name" value="Peptidase_S1"/>
</dbReference>
<name>A0ABY6B0C3_9BURK</name>
<dbReference type="Pfam" id="PF00089">
    <property type="entry name" value="Trypsin"/>
    <property type="match status" value="1"/>
</dbReference>
<dbReference type="NCBIfam" id="TIGR02595">
    <property type="entry name" value="PEP_CTERM"/>
    <property type="match status" value="1"/>
</dbReference>
<dbReference type="InterPro" id="IPR009003">
    <property type="entry name" value="Peptidase_S1_PA"/>
</dbReference>
<dbReference type="Pfam" id="PF07589">
    <property type="entry name" value="PEP-CTERM"/>
    <property type="match status" value="1"/>
</dbReference>
<accession>A0ABY6B0C3</accession>
<feature type="signal peptide" evidence="2">
    <location>
        <begin position="1"/>
        <end position="21"/>
    </location>
</feature>
<dbReference type="InterPro" id="IPR043504">
    <property type="entry name" value="Peptidase_S1_PA_chymotrypsin"/>
</dbReference>
<sequence>MKLTLSALTAAALLAATGVQAAPSTVSGSYAGLDWTASSTIVGVNSTATGVAGGDPRYLAPRSQYSGVATLIMDYGAGNQFICSGTLLGNQKSIVTAGHCVSDGTSARPLSTTVYFYTGTDPENITYNQPSFAYQVTNYAVNSAYTGQVIDQNDIAVLTLDRLVDWSVKSYDLYGGDDLTGVDFNVAGYGARSDAGGNVGDNLGTGRLRQGDNRYDFRLGDEDFGGLWDDVLGEPAAQIEYTYLSDFDNGLAANDASCRVAVEGFGLAGTSKYCNTGLGLDEVSIAGGDSGGPGFVGGKLASVNSFGLTFGSGFGDLDDDLNVTFGEFNGFVPISIHRDFIQANAVPEPGTYALAGLGLLAVGWSRRRQRRNA</sequence>